<comment type="caution">
    <text evidence="1">The sequence shown here is derived from an EMBL/GenBank/DDBJ whole genome shotgun (WGS) entry which is preliminary data.</text>
</comment>
<sequence>MDLSSGASSRATCAAFEEGISKLVWDFAIGNGANSKVRLLSLLNIDAIRRNIGSNKWQSKYCGYHIDTIIHQGDISFNSVLYKRLAAPMSGRIVRQWTPHLDNQNRSAPSTKPVSIAHTINHKGVDPISDFPGFEEKSERRVLLRAWMKEGMSSFIQRVNRYESTYIYQRRERAEDEVEVVSADIWIISRAAEIGCYINFIEVHAKCVASAILTWLKGDELDLLGADFVENCMWVILCIHNEFSKVEDNVWNGTISPSEHNASSRHHEYPSKHACWLLLGAL</sequence>
<gene>
    <name evidence="1" type="ORF">BDN71DRAFT_1428299</name>
</gene>
<name>A0A9P6DJF7_PLEER</name>
<dbReference type="Proteomes" id="UP000807025">
    <property type="component" value="Unassembled WGS sequence"/>
</dbReference>
<keyword evidence="2" id="KW-1185">Reference proteome</keyword>
<evidence type="ECO:0000313" key="2">
    <source>
        <dbReference type="Proteomes" id="UP000807025"/>
    </source>
</evidence>
<dbReference type="AlphaFoldDB" id="A0A9P6DJF7"/>
<dbReference type="EMBL" id="MU154533">
    <property type="protein sequence ID" value="KAF9499285.1"/>
    <property type="molecule type" value="Genomic_DNA"/>
</dbReference>
<reference evidence="1" key="1">
    <citation type="submission" date="2020-11" db="EMBL/GenBank/DDBJ databases">
        <authorList>
            <consortium name="DOE Joint Genome Institute"/>
            <person name="Ahrendt S."/>
            <person name="Riley R."/>
            <person name="Andreopoulos W."/>
            <person name="Labutti K."/>
            <person name="Pangilinan J."/>
            <person name="Ruiz-Duenas F.J."/>
            <person name="Barrasa J.M."/>
            <person name="Sanchez-Garcia M."/>
            <person name="Camarero S."/>
            <person name="Miyauchi S."/>
            <person name="Serrano A."/>
            <person name="Linde D."/>
            <person name="Babiker R."/>
            <person name="Drula E."/>
            <person name="Ayuso-Fernandez I."/>
            <person name="Pacheco R."/>
            <person name="Padilla G."/>
            <person name="Ferreira P."/>
            <person name="Barriuso J."/>
            <person name="Kellner H."/>
            <person name="Castanera R."/>
            <person name="Alfaro M."/>
            <person name="Ramirez L."/>
            <person name="Pisabarro A.G."/>
            <person name="Kuo A."/>
            <person name="Tritt A."/>
            <person name="Lipzen A."/>
            <person name="He G."/>
            <person name="Yan M."/>
            <person name="Ng V."/>
            <person name="Cullen D."/>
            <person name="Martin F."/>
            <person name="Rosso M.-N."/>
            <person name="Henrissat B."/>
            <person name="Hibbett D."/>
            <person name="Martinez A.T."/>
            <person name="Grigoriev I.V."/>
        </authorList>
    </citation>
    <scope>NUCLEOTIDE SEQUENCE</scope>
    <source>
        <strain evidence="1">ATCC 90797</strain>
    </source>
</reference>
<accession>A0A9P6DJF7</accession>
<protein>
    <submittedName>
        <fullName evidence="1">Uncharacterized protein</fullName>
    </submittedName>
</protein>
<evidence type="ECO:0000313" key="1">
    <source>
        <dbReference type="EMBL" id="KAF9499285.1"/>
    </source>
</evidence>
<proteinExistence type="predicted"/>
<organism evidence="1 2">
    <name type="scientific">Pleurotus eryngii</name>
    <name type="common">Boletus of the steppes</name>
    <dbReference type="NCBI Taxonomy" id="5323"/>
    <lineage>
        <taxon>Eukaryota</taxon>
        <taxon>Fungi</taxon>
        <taxon>Dikarya</taxon>
        <taxon>Basidiomycota</taxon>
        <taxon>Agaricomycotina</taxon>
        <taxon>Agaricomycetes</taxon>
        <taxon>Agaricomycetidae</taxon>
        <taxon>Agaricales</taxon>
        <taxon>Pleurotineae</taxon>
        <taxon>Pleurotaceae</taxon>
        <taxon>Pleurotus</taxon>
    </lineage>
</organism>